<keyword evidence="4" id="KW-1185">Reference proteome</keyword>
<dbReference type="RefSeq" id="WP_013423440.1">
    <property type="nucleotide sequence ID" value="NC_014666.1"/>
</dbReference>
<proteinExistence type="predicted"/>
<accession>E3IZ38</accession>
<feature type="compositionally biased region" description="Pro residues" evidence="1">
    <location>
        <begin position="415"/>
        <end position="425"/>
    </location>
</feature>
<dbReference type="STRING" id="298654.FraEuI1c_2282"/>
<feature type="region of interest" description="Disordered" evidence="1">
    <location>
        <begin position="408"/>
        <end position="454"/>
    </location>
</feature>
<feature type="transmembrane region" description="Helical" evidence="2">
    <location>
        <begin position="167"/>
        <end position="189"/>
    </location>
</feature>
<evidence type="ECO:0000313" key="3">
    <source>
        <dbReference type="EMBL" id="ADP80321.1"/>
    </source>
</evidence>
<dbReference type="AlphaFoldDB" id="E3IZ38"/>
<dbReference type="InParanoid" id="E3IZ38"/>
<dbReference type="Proteomes" id="UP000002484">
    <property type="component" value="Chromosome"/>
</dbReference>
<feature type="transmembrane region" description="Helical" evidence="2">
    <location>
        <begin position="129"/>
        <end position="147"/>
    </location>
</feature>
<evidence type="ECO:0000256" key="2">
    <source>
        <dbReference type="SAM" id="Phobius"/>
    </source>
</evidence>
<keyword evidence="2" id="KW-0472">Membrane</keyword>
<evidence type="ECO:0000256" key="1">
    <source>
        <dbReference type="SAM" id="MobiDB-lite"/>
    </source>
</evidence>
<dbReference type="HOGENOM" id="CLU_602376_0_0_11"/>
<evidence type="ECO:0000313" key="4">
    <source>
        <dbReference type="Proteomes" id="UP000002484"/>
    </source>
</evidence>
<gene>
    <name evidence="3" type="ordered locus">FraEuI1c_2282</name>
</gene>
<feature type="compositionally biased region" description="Acidic residues" evidence="1">
    <location>
        <begin position="444"/>
        <end position="454"/>
    </location>
</feature>
<dbReference type="KEGG" id="fri:FraEuI1c_2282"/>
<keyword evidence="2" id="KW-0812">Transmembrane</keyword>
<feature type="compositionally biased region" description="Basic and acidic residues" evidence="1">
    <location>
        <begin position="427"/>
        <end position="436"/>
    </location>
</feature>
<sequence>MTTEQFSLEPRPYPLCMAGATCSAPGGRPCRALCDFLADKIRDTPAATASLLALNESAEIVGRARPGLEGGLAELSRAETETTRGLERLATFVARRRIAAAVAADRRVAERYASDGPYDRRRRPWWHSWLPVLAVVVAGVFDAWFFGKLFGYLGNTKPHGLWSHLQYWIGYLPAVVLAVALYVTGQELARPVAIWSRRRAWSGKQSPRPVWRVVVPFAVLLLSVVGVVAWVRASLLIGVQQVDQSDTGVPAGPVIPDWTIIVLLVTVSLSAIFIKISCANPDADSARDASRHLAATEKEYDELLSAARTALTRQVIAWEKLRGDLWWTHSAVNDLWARARAVFADLPAPPVARGARPVLPDEEQVDGLLATIPGVPPAFGIMLHVEHAHGAHSPAPAMRRLEELIAQANQQWSPEPEPGEPPGPYRGPHDEAREPPDEPWGPPEEPEEPLGDWR</sequence>
<feature type="transmembrane region" description="Helical" evidence="2">
    <location>
        <begin position="210"/>
        <end position="231"/>
    </location>
</feature>
<reference evidence="3 4" key="1">
    <citation type="submission" date="2010-10" db="EMBL/GenBank/DDBJ databases">
        <title>Complete sequence of Frankia sp. EuI1c.</title>
        <authorList>
            <consortium name="US DOE Joint Genome Institute"/>
            <person name="Lucas S."/>
            <person name="Copeland A."/>
            <person name="Lapidus A."/>
            <person name="Cheng J.-F."/>
            <person name="Bruce D."/>
            <person name="Goodwin L."/>
            <person name="Pitluck S."/>
            <person name="Chertkov O."/>
            <person name="Detter J.C."/>
            <person name="Han C."/>
            <person name="Tapia R."/>
            <person name="Land M."/>
            <person name="Hauser L."/>
            <person name="Jeffries C."/>
            <person name="Kyrpides N."/>
            <person name="Ivanova N."/>
            <person name="Mikhailova N."/>
            <person name="Beauchemin N."/>
            <person name="Sen A."/>
            <person name="Sur S.A."/>
            <person name="Gtari M."/>
            <person name="Wall L."/>
            <person name="Tisa L."/>
            <person name="Woyke T."/>
        </authorList>
    </citation>
    <scope>NUCLEOTIDE SEQUENCE [LARGE SCALE GENOMIC DNA]</scope>
    <source>
        <strain evidence="4">DSM 45817 / CECT 9037 / EuI1c</strain>
    </source>
</reference>
<keyword evidence="2" id="KW-1133">Transmembrane helix</keyword>
<name>E3IZ38_PSEI1</name>
<dbReference type="EMBL" id="CP002299">
    <property type="protein sequence ID" value="ADP80321.1"/>
    <property type="molecule type" value="Genomic_DNA"/>
</dbReference>
<organism evidence="3 4">
    <name type="scientific">Pseudofrankia inefficax (strain DSM 45817 / CECT 9037 / DDB 130130 / EuI1c)</name>
    <name type="common">Frankia inefficax</name>
    <dbReference type="NCBI Taxonomy" id="298654"/>
    <lineage>
        <taxon>Bacteria</taxon>
        <taxon>Bacillati</taxon>
        <taxon>Actinomycetota</taxon>
        <taxon>Actinomycetes</taxon>
        <taxon>Frankiales</taxon>
        <taxon>Frankiaceae</taxon>
        <taxon>Pseudofrankia</taxon>
    </lineage>
</organism>
<feature type="transmembrane region" description="Helical" evidence="2">
    <location>
        <begin position="258"/>
        <end position="278"/>
    </location>
</feature>
<dbReference type="eggNOG" id="ENOG50347IT">
    <property type="taxonomic scope" value="Bacteria"/>
</dbReference>
<protein>
    <submittedName>
        <fullName evidence="3">Uncharacterized protein</fullName>
    </submittedName>
</protein>